<feature type="compositionally biased region" description="Basic and acidic residues" evidence="14">
    <location>
        <begin position="538"/>
        <end position="563"/>
    </location>
</feature>
<evidence type="ECO:0000256" key="4">
    <source>
        <dbReference type="ARBA" id="ARBA00022741"/>
    </source>
</evidence>
<accession>A0A915C5K7</accession>
<dbReference type="SUPFAM" id="SSF100939">
    <property type="entry name" value="SPOC domain-like"/>
    <property type="match status" value="1"/>
</dbReference>
<dbReference type="Gene3D" id="3.40.50.410">
    <property type="entry name" value="von Willebrand factor, type A domain"/>
    <property type="match status" value="1"/>
</dbReference>
<evidence type="ECO:0000256" key="7">
    <source>
        <dbReference type="ARBA" id="ARBA00022806"/>
    </source>
</evidence>
<dbReference type="FunFam" id="2.40.290.10:FF:000001">
    <property type="entry name" value="X-ray repair cross complementing 6"/>
    <property type="match status" value="1"/>
</dbReference>
<dbReference type="WBParaSite" id="PgR091_g016_t02">
    <property type="protein sequence ID" value="PgR091_g016_t02"/>
    <property type="gene ID" value="PgR091_g016"/>
</dbReference>
<evidence type="ECO:0000256" key="10">
    <source>
        <dbReference type="ARBA" id="ARBA00023172"/>
    </source>
</evidence>
<dbReference type="Pfam" id="PF03731">
    <property type="entry name" value="Ku_N"/>
    <property type="match status" value="1"/>
</dbReference>
<dbReference type="InterPro" id="IPR016194">
    <property type="entry name" value="SPOC-like_C_dom_sf"/>
</dbReference>
<feature type="domain" description="Ku" evidence="15">
    <location>
        <begin position="296"/>
        <end position="448"/>
    </location>
</feature>
<evidence type="ECO:0000256" key="6">
    <source>
        <dbReference type="ARBA" id="ARBA00022801"/>
    </source>
</evidence>
<evidence type="ECO:0000256" key="14">
    <source>
        <dbReference type="SAM" id="MobiDB-lite"/>
    </source>
</evidence>
<evidence type="ECO:0000256" key="3">
    <source>
        <dbReference type="ARBA" id="ARBA00014630"/>
    </source>
</evidence>
<dbReference type="GO" id="GO:0003690">
    <property type="term" value="F:double-stranded DNA binding"/>
    <property type="evidence" value="ECO:0007669"/>
    <property type="project" value="TreeGrafter"/>
</dbReference>
<dbReference type="InterPro" id="IPR036361">
    <property type="entry name" value="SAP_dom_sf"/>
</dbReference>
<dbReference type="Gene3D" id="4.10.970.10">
    <property type="entry name" value="Ku70, bridge and pillars"/>
    <property type="match status" value="1"/>
</dbReference>
<dbReference type="InterPro" id="IPR027388">
    <property type="entry name" value="Ku70_bridge/pillars_dom_sf"/>
</dbReference>
<dbReference type="GO" id="GO:0006303">
    <property type="term" value="P:double-strand break repair via nonhomologous end joining"/>
    <property type="evidence" value="ECO:0007669"/>
    <property type="project" value="InterPro"/>
</dbReference>
<dbReference type="InterPro" id="IPR047087">
    <property type="entry name" value="KU70_core_dom"/>
</dbReference>
<proteinExistence type="inferred from homology"/>
<dbReference type="WBParaSite" id="PgR091_g016_t05">
    <property type="protein sequence ID" value="PgR091_g016_t05"/>
    <property type="gene ID" value="PgR091_g016"/>
</dbReference>
<dbReference type="GO" id="GO:0003678">
    <property type="term" value="F:DNA helicase activity"/>
    <property type="evidence" value="ECO:0007669"/>
    <property type="project" value="InterPro"/>
</dbReference>
<dbReference type="GO" id="GO:0043564">
    <property type="term" value="C:Ku70:Ku80 complex"/>
    <property type="evidence" value="ECO:0007669"/>
    <property type="project" value="InterPro"/>
</dbReference>
<dbReference type="GO" id="GO:0005524">
    <property type="term" value="F:ATP binding"/>
    <property type="evidence" value="ECO:0007669"/>
    <property type="project" value="UniProtKB-KW"/>
</dbReference>
<evidence type="ECO:0000256" key="9">
    <source>
        <dbReference type="ARBA" id="ARBA00023125"/>
    </source>
</evidence>
<keyword evidence="5" id="KW-0227">DNA damage</keyword>
<name>A0A915C5K7_PARUN</name>
<evidence type="ECO:0000256" key="8">
    <source>
        <dbReference type="ARBA" id="ARBA00022840"/>
    </source>
</evidence>
<evidence type="ECO:0000313" key="16">
    <source>
        <dbReference type="Proteomes" id="UP000887569"/>
    </source>
</evidence>
<reference evidence="17 18" key="1">
    <citation type="submission" date="2022-11" db="UniProtKB">
        <authorList>
            <consortium name="WormBaseParasite"/>
        </authorList>
    </citation>
    <scope>IDENTIFICATION</scope>
</reference>
<dbReference type="GO" id="GO:0006310">
    <property type="term" value="P:DNA recombination"/>
    <property type="evidence" value="ECO:0007669"/>
    <property type="project" value="UniProtKB-KW"/>
</dbReference>
<dbReference type="PIRSF" id="PIRSF003033">
    <property type="entry name" value="Ku70"/>
    <property type="match status" value="1"/>
</dbReference>
<dbReference type="Gene3D" id="2.40.290.10">
    <property type="match status" value="1"/>
</dbReference>
<dbReference type="InterPro" id="IPR005161">
    <property type="entry name" value="Ku_N"/>
</dbReference>
<dbReference type="WBParaSite" id="PgR091_g016_t01">
    <property type="protein sequence ID" value="PgR091_g016_t01"/>
    <property type="gene ID" value="PgR091_g016"/>
</dbReference>
<evidence type="ECO:0000256" key="11">
    <source>
        <dbReference type="ARBA" id="ARBA00023204"/>
    </source>
</evidence>
<dbReference type="GO" id="GO:0003684">
    <property type="term" value="F:damaged DNA binding"/>
    <property type="evidence" value="ECO:0007669"/>
    <property type="project" value="InterPro"/>
</dbReference>
<evidence type="ECO:0000256" key="2">
    <source>
        <dbReference type="ARBA" id="ARBA00005240"/>
    </source>
</evidence>
<dbReference type="GO" id="GO:0000723">
    <property type="term" value="P:telomere maintenance"/>
    <property type="evidence" value="ECO:0007669"/>
    <property type="project" value="InterPro"/>
</dbReference>
<dbReference type="InterPro" id="IPR006164">
    <property type="entry name" value="DNA_bd_Ku70/Ku80"/>
</dbReference>
<keyword evidence="9" id="KW-0238">DNA-binding</keyword>
<keyword evidence="8" id="KW-0067">ATP-binding</keyword>
<dbReference type="GO" id="GO:0016787">
    <property type="term" value="F:hydrolase activity"/>
    <property type="evidence" value="ECO:0007669"/>
    <property type="project" value="UniProtKB-KW"/>
</dbReference>
<keyword evidence="7" id="KW-0347">Helicase</keyword>
<dbReference type="GO" id="GO:0042162">
    <property type="term" value="F:telomeric DNA binding"/>
    <property type="evidence" value="ECO:0007669"/>
    <property type="project" value="InterPro"/>
</dbReference>
<comment type="subunit">
    <text evidence="13">Heterodimer of a 70 kDa and a 80 kDa subunit.</text>
</comment>
<dbReference type="Proteomes" id="UP000887569">
    <property type="component" value="Unplaced"/>
</dbReference>
<dbReference type="Pfam" id="PF02735">
    <property type="entry name" value="Ku"/>
    <property type="match status" value="1"/>
</dbReference>
<keyword evidence="16" id="KW-1185">Reference proteome</keyword>
<keyword evidence="12" id="KW-0539">Nucleus</keyword>
<evidence type="ECO:0000259" key="15">
    <source>
        <dbReference type="SMART" id="SM00559"/>
    </source>
</evidence>
<comment type="subcellular location">
    <subcellularLocation>
        <location evidence="1">Nucleus</location>
    </subcellularLocation>
</comment>
<dbReference type="CDD" id="cd00788">
    <property type="entry name" value="KU70"/>
    <property type="match status" value="1"/>
</dbReference>
<dbReference type="PANTHER" id="PTHR12604">
    <property type="entry name" value="KU AUTOANTIGEN DNA HELICASE"/>
    <property type="match status" value="1"/>
</dbReference>
<keyword evidence="10" id="KW-0233">DNA recombination</keyword>
<keyword evidence="11" id="KW-0234">DNA repair</keyword>
<dbReference type="InterPro" id="IPR005160">
    <property type="entry name" value="Ku_C"/>
</dbReference>
<feature type="region of interest" description="Disordered" evidence="14">
    <location>
        <begin position="533"/>
        <end position="563"/>
    </location>
</feature>
<dbReference type="SMART" id="SM00559">
    <property type="entry name" value="Ku78"/>
    <property type="match status" value="1"/>
</dbReference>
<evidence type="ECO:0000256" key="12">
    <source>
        <dbReference type="ARBA" id="ARBA00023242"/>
    </source>
</evidence>
<keyword evidence="6" id="KW-0378">Hydrolase</keyword>
<evidence type="ECO:0000313" key="19">
    <source>
        <dbReference type="WBParaSite" id="PgR091_g016_t05"/>
    </source>
</evidence>
<dbReference type="InterPro" id="IPR006165">
    <property type="entry name" value="Ku70"/>
</dbReference>
<evidence type="ECO:0000313" key="17">
    <source>
        <dbReference type="WBParaSite" id="PgR091_g016_t01"/>
    </source>
</evidence>
<organism evidence="16 19">
    <name type="scientific">Parascaris univalens</name>
    <name type="common">Nematode worm</name>
    <dbReference type="NCBI Taxonomy" id="6257"/>
    <lineage>
        <taxon>Eukaryota</taxon>
        <taxon>Metazoa</taxon>
        <taxon>Ecdysozoa</taxon>
        <taxon>Nematoda</taxon>
        <taxon>Chromadorea</taxon>
        <taxon>Rhabditida</taxon>
        <taxon>Spirurina</taxon>
        <taxon>Ascaridomorpha</taxon>
        <taxon>Ascaridoidea</taxon>
        <taxon>Ascarididae</taxon>
        <taxon>Parascaris</taxon>
    </lineage>
</organism>
<evidence type="ECO:0000256" key="1">
    <source>
        <dbReference type="ARBA" id="ARBA00004123"/>
    </source>
</evidence>
<dbReference type="InterPro" id="IPR036465">
    <property type="entry name" value="vWFA_dom_sf"/>
</dbReference>
<dbReference type="NCBIfam" id="TIGR00578">
    <property type="entry name" value="ku70"/>
    <property type="match status" value="1"/>
</dbReference>
<dbReference type="Pfam" id="PF03730">
    <property type="entry name" value="Ku_C"/>
    <property type="match status" value="1"/>
</dbReference>
<dbReference type="SUPFAM" id="SSF53300">
    <property type="entry name" value="vWA-like"/>
    <property type="match status" value="1"/>
</dbReference>
<dbReference type="Gene3D" id="1.10.720.30">
    <property type="entry name" value="SAP domain"/>
    <property type="match status" value="1"/>
</dbReference>
<evidence type="ECO:0000313" key="18">
    <source>
        <dbReference type="WBParaSite" id="PgR091_g016_t02"/>
    </source>
</evidence>
<dbReference type="PANTHER" id="PTHR12604:SF2">
    <property type="entry name" value="X-RAY REPAIR CROSS-COMPLEMENTING PROTEIN 6"/>
    <property type="match status" value="1"/>
</dbReference>
<dbReference type="AlphaFoldDB" id="A0A915C5K7"/>
<protein>
    <recommendedName>
        <fullName evidence="3">ATP-dependent DNA helicase 2 subunit 1</fullName>
    </recommendedName>
</protein>
<evidence type="ECO:0000256" key="13">
    <source>
        <dbReference type="ARBA" id="ARBA00065167"/>
    </source>
</evidence>
<keyword evidence="4" id="KW-0547">Nucleotide-binding</keyword>
<dbReference type="Gene3D" id="1.10.1600.10">
    <property type="match status" value="1"/>
</dbReference>
<comment type="similarity">
    <text evidence="2">Belongs to the ku70 family.</text>
</comment>
<sequence>MSDGEFDDDDVEDAYLLSDSGKKCTIFLIDGAPKMFQKYESDDDDNGSVDCAFRRALKIIRLQLVNKAVTSTEEYTAVIFINTANSSNNVDNVVVWQDVAPINADRVKQVDELLRSEDISSAFIDICGGHGKCDYSDLLFLCIKRTTTHSPMFQKRVVYLFTNESNPFGSSKQHITGAAKNAEDLRKHGAEFAIFPLLSKEEEFAFTFNILEQLDADVEKNCYNIGELEEDIPRKQYARRNISSIDFSLSNDVKLAVGIYSLIRPERIPSAVALDAESNEVVQRSFTYVRKQTGEEIPLFDKEITRRQEVGGAGVSMTAEEIEKLRRLTPPGLLLLGFKPITSLKLSHHVRSSQYVYPLESQITGSTRLYRTLLEVCENKKKIIICRYTQKENTPPKLVALVPQSSSESVRDSKATASDKFRYPGFHLVYLPFFEDKRDLSEQMSCHDGEWPKATQQQIDAARNVIRKLTLNYHPEKFSNPVIQKHYKVIEAMALDLDEVPEIDDQIQPYFAHEAFSKRIKKELDEFRSLTLPDDYNPDTKKASKGRRLGDTSGKEELKSKKMKCDDMSLEQLTNNHQLKSLTVSQLKTKAAEMAIPFKSSAKKGDLIEAIEQFFGIQ</sequence>
<evidence type="ECO:0000256" key="5">
    <source>
        <dbReference type="ARBA" id="ARBA00022763"/>
    </source>
</evidence>